<evidence type="ECO:0000313" key="2">
    <source>
        <dbReference type="Proteomes" id="UP000451233"/>
    </source>
</evidence>
<dbReference type="EMBL" id="WVHS01000002">
    <property type="protein sequence ID" value="MXV15282.1"/>
    <property type="molecule type" value="Genomic_DNA"/>
</dbReference>
<protein>
    <submittedName>
        <fullName evidence="1">Uncharacterized protein</fullName>
    </submittedName>
</protein>
<sequence length="110" mass="12647">MLLSNFTVAIVYTEFKLNETYIAKVLCINKEKPQLHCNGKCYLAKKLKQAEEKDKNEERNGQKFRFQEAFLTASDKLSVPFYFVSVTVSQPASCCPREHRDAIFHPPQAS</sequence>
<dbReference type="AlphaFoldDB" id="A0A7K1XWB3"/>
<dbReference type="RefSeq" id="WP_160906286.1">
    <property type="nucleotide sequence ID" value="NZ_WVHS01000002.1"/>
</dbReference>
<keyword evidence="2" id="KW-1185">Reference proteome</keyword>
<dbReference type="Proteomes" id="UP000451233">
    <property type="component" value="Unassembled WGS sequence"/>
</dbReference>
<reference evidence="1 2" key="1">
    <citation type="submission" date="2019-11" db="EMBL/GenBank/DDBJ databases">
        <title>Pedobacter sp. HMF7056 Genome sequencing and assembly.</title>
        <authorList>
            <person name="Kang H."/>
            <person name="Kim H."/>
            <person name="Joh K."/>
        </authorList>
    </citation>
    <scope>NUCLEOTIDE SEQUENCE [LARGE SCALE GENOMIC DNA]</scope>
    <source>
        <strain evidence="1 2">HMF7056</strain>
    </source>
</reference>
<evidence type="ECO:0000313" key="1">
    <source>
        <dbReference type="EMBL" id="MXV15282.1"/>
    </source>
</evidence>
<gene>
    <name evidence="1" type="ORF">GS398_08210</name>
</gene>
<accession>A0A7K1XWB3</accession>
<organism evidence="1 2">
    <name type="scientific">Hufsiella ginkgonis</name>
    <dbReference type="NCBI Taxonomy" id="2695274"/>
    <lineage>
        <taxon>Bacteria</taxon>
        <taxon>Pseudomonadati</taxon>
        <taxon>Bacteroidota</taxon>
        <taxon>Sphingobacteriia</taxon>
        <taxon>Sphingobacteriales</taxon>
        <taxon>Sphingobacteriaceae</taxon>
        <taxon>Hufsiella</taxon>
    </lineage>
</organism>
<comment type="caution">
    <text evidence="1">The sequence shown here is derived from an EMBL/GenBank/DDBJ whole genome shotgun (WGS) entry which is preliminary data.</text>
</comment>
<name>A0A7K1XWB3_9SPHI</name>
<proteinExistence type="predicted"/>